<evidence type="ECO:0000256" key="1">
    <source>
        <dbReference type="SAM" id="Phobius"/>
    </source>
</evidence>
<sequence length="85" mass="9263">MIEFVPLDLFDDLIQDYHIGQVLVGLFVLAVLGSFALSKKLLSLNVILFGLLFLLIPEGISSVEYKLLGVALVVIGPVLYTTARS</sequence>
<protein>
    <recommendedName>
        <fullName evidence="2">DUF8006 domain-containing protein</fullName>
    </recommendedName>
</protein>
<evidence type="ECO:0000313" key="3">
    <source>
        <dbReference type="EMBL" id="MFC6905940.1"/>
    </source>
</evidence>
<keyword evidence="4" id="KW-1185">Reference proteome</keyword>
<accession>A0ABD5V9S7</accession>
<dbReference type="EMBL" id="JBHSXQ010000003">
    <property type="protein sequence ID" value="MFC6905940.1"/>
    <property type="molecule type" value="Genomic_DNA"/>
</dbReference>
<feature type="transmembrane region" description="Helical" evidence="1">
    <location>
        <begin position="42"/>
        <end position="60"/>
    </location>
</feature>
<gene>
    <name evidence="3" type="ORF">ACFQGH_12130</name>
</gene>
<keyword evidence="1" id="KW-0812">Transmembrane</keyword>
<dbReference type="Proteomes" id="UP001596312">
    <property type="component" value="Unassembled WGS sequence"/>
</dbReference>
<dbReference type="InterPro" id="IPR058319">
    <property type="entry name" value="DUF8006"/>
</dbReference>
<feature type="domain" description="DUF8006" evidence="2">
    <location>
        <begin position="5"/>
        <end position="84"/>
    </location>
</feature>
<evidence type="ECO:0000259" key="2">
    <source>
        <dbReference type="Pfam" id="PF26028"/>
    </source>
</evidence>
<feature type="transmembrane region" description="Helical" evidence="1">
    <location>
        <begin position="17"/>
        <end position="35"/>
    </location>
</feature>
<dbReference type="AlphaFoldDB" id="A0ABD5V9S7"/>
<comment type="caution">
    <text evidence="3">The sequence shown here is derived from an EMBL/GenBank/DDBJ whole genome shotgun (WGS) entry which is preliminary data.</text>
</comment>
<name>A0ABD5V9S7_9EURY</name>
<reference evidence="3 4" key="1">
    <citation type="journal article" date="2019" name="Int. J. Syst. Evol. Microbiol.">
        <title>The Global Catalogue of Microorganisms (GCM) 10K type strain sequencing project: providing services to taxonomists for standard genome sequencing and annotation.</title>
        <authorList>
            <consortium name="The Broad Institute Genomics Platform"/>
            <consortium name="The Broad Institute Genome Sequencing Center for Infectious Disease"/>
            <person name="Wu L."/>
            <person name="Ma J."/>
        </authorList>
    </citation>
    <scope>NUCLEOTIDE SEQUENCE [LARGE SCALE GENOMIC DNA]</scope>
    <source>
        <strain evidence="3 4">CGMCC 1.3240</strain>
    </source>
</reference>
<organism evidence="3 4">
    <name type="scientific">Halalkalicoccus tibetensis</name>
    <dbReference type="NCBI Taxonomy" id="175632"/>
    <lineage>
        <taxon>Archaea</taxon>
        <taxon>Methanobacteriati</taxon>
        <taxon>Methanobacteriota</taxon>
        <taxon>Stenosarchaea group</taxon>
        <taxon>Halobacteria</taxon>
        <taxon>Halobacteriales</taxon>
        <taxon>Halococcaceae</taxon>
        <taxon>Halalkalicoccus</taxon>
    </lineage>
</organism>
<proteinExistence type="predicted"/>
<dbReference type="RefSeq" id="WP_340604470.1">
    <property type="nucleotide sequence ID" value="NZ_JBBMXV010000003.1"/>
</dbReference>
<dbReference type="Pfam" id="PF26028">
    <property type="entry name" value="DUF8006"/>
    <property type="match status" value="1"/>
</dbReference>
<evidence type="ECO:0000313" key="4">
    <source>
        <dbReference type="Proteomes" id="UP001596312"/>
    </source>
</evidence>
<keyword evidence="1" id="KW-1133">Transmembrane helix</keyword>
<keyword evidence="1" id="KW-0472">Membrane</keyword>